<name>A0ABS3ARN0_9BACT</name>
<feature type="binding site" evidence="9">
    <location>
        <position position="129"/>
    </location>
    <ligand>
        <name>pyridoxal 5'-phosphate</name>
        <dbReference type="ChEBI" id="CHEBI:597326"/>
    </ligand>
</feature>
<evidence type="ECO:0000259" key="10">
    <source>
        <dbReference type="Pfam" id="PF00155"/>
    </source>
</evidence>
<evidence type="ECO:0000256" key="9">
    <source>
        <dbReference type="HAMAP-Rule" id="MF_01642"/>
    </source>
</evidence>
<keyword evidence="7 9" id="KW-0663">Pyridoxal phosphate</keyword>
<dbReference type="EC" id="2.6.1.83" evidence="3 9"/>
<evidence type="ECO:0000256" key="5">
    <source>
        <dbReference type="ARBA" id="ARBA00022576"/>
    </source>
</evidence>
<feature type="binding site" evidence="9">
    <location>
        <position position="256"/>
    </location>
    <ligand>
        <name>pyridoxal 5'-phosphate</name>
        <dbReference type="ChEBI" id="CHEBI:597326"/>
    </ligand>
</feature>
<feature type="binding site" evidence="9">
    <location>
        <begin position="245"/>
        <end position="247"/>
    </location>
    <ligand>
        <name>pyridoxal 5'-phosphate</name>
        <dbReference type="ChEBI" id="CHEBI:597326"/>
    </ligand>
</feature>
<feature type="binding site" evidence="9">
    <location>
        <position position="186"/>
    </location>
    <ligand>
        <name>pyridoxal 5'-phosphate</name>
        <dbReference type="ChEBI" id="CHEBI:597326"/>
    </ligand>
</feature>
<evidence type="ECO:0000256" key="1">
    <source>
        <dbReference type="ARBA" id="ARBA00001933"/>
    </source>
</evidence>
<dbReference type="Gene3D" id="3.90.1150.10">
    <property type="entry name" value="Aspartate Aminotransferase, domain 1"/>
    <property type="match status" value="1"/>
</dbReference>
<evidence type="ECO:0000313" key="11">
    <source>
        <dbReference type="EMBL" id="MBN4067010.1"/>
    </source>
</evidence>
<dbReference type="InterPro" id="IPR015421">
    <property type="entry name" value="PyrdxlP-dep_Trfase_major"/>
</dbReference>
<feature type="binding site" evidence="9">
    <location>
        <position position="217"/>
    </location>
    <ligand>
        <name>pyridoxal 5'-phosphate</name>
        <dbReference type="ChEBI" id="CHEBI:597326"/>
    </ligand>
</feature>
<dbReference type="CDD" id="cd00609">
    <property type="entry name" value="AAT_like"/>
    <property type="match status" value="1"/>
</dbReference>
<organism evidence="11 12">
    <name type="scientific">Simkania negevensis</name>
    <dbReference type="NCBI Taxonomy" id="83561"/>
    <lineage>
        <taxon>Bacteria</taxon>
        <taxon>Pseudomonadati</taxon>
        <taxon>Chlamydiota</taxon>
        <taxon>Chlamydiia</taxon>
        <taxon>Parachlamydiales</taxon>
        <taxon>Simkaniaceae</taxon>
        <taxon>Simkania</taxon>
    </lineage>
</organism>
<reference evidence="11 12" key="1">
    <citation type="submission" date="2021-02" db="EMBL/GenBank/DDBJ databases">
        <title>Activity-based single-cell genomes from oceanic crustal fluid captures similar information to metagenomic and metatranscriptomic surveys with orders of magnitude less sampling.</title>
        <authorList>
            <person name="D'Angelo T.S."/>
            <person name="Orcutt B.N."/>
        </authorList>
    </citation>
    <scope>NUCLEOTIDE SEQUENCE [LARGE SCALE GENOMIC DNA]</scope>
    <source>
        <strain evidence="11">AH-315-G07</strain>
    </source>
</reference>
<keyword evidence="12" id="KW-1185">Reference proteome</keyword>
<accession>A0ABS3ARN0</accession>
<feature type="binding site" evidence="9">
    <location>
        <position position="287"/>
    </location>
    <ligand>
        <name>substrate</name>
    </ligand>
</feature>
<comment type="subunit">
    <text evidence="9">Homodimer.</text>
</comment>
<feature type="binding site" evidence="9">
    <location>
        <position position="129"/>
    </location>
    <ligand>
        <name>substrate</name>
    </ligand>
</feature>
<dbReference type="InterPro" id="IPR019942">
    <property type="entry name" value="DapL/ALD1"/>
</dbReference>
<feature type="binding site" evidence="9">
    <location>
        <begin position="105"/>
        <end position="106"/>
    </location>
    <ligand>
        <name>pyridoxal 5'-phosphate</name>
        <dbReference type="ChEBI" id="CHEBI:597326"/>
    </ligand>
</feature>
<evidence type="ECO:0000256" key="3">
    <source>
        <dbReference type="ARBA" id="ARBA00013138"/>
    </source>
</evidence>
<feature type="domain" description="Aminotransferase class I/classII large" evidence="10">
    <location>
        <begin position="35"/>
        <end position="399"/>
    </location>
</feature>
<evidence type="ECO:0000256" key="6">
    <source>
        <dbReference type="ARBA" id="ARBA00022679"/>
    </source>
</evidence>
<dbReference type="Gene3D" id="3.40.640.10">
    <property type="entry name" value="Type I PLP-dependent aspartate aminotransferase-like (Major domain)"/>
    <property type="match status" value="1"/>
</dbReference>
<feature type="binding site" evidence="9">
    <location>
        <position position="186"/>
    </location>
    <ligand>
        <name>substrate</name>
    </ligand>
</feature>
<feature type="binding site" evidence="9">
    <location>
        <position position="287"/>
    </location>
    <ligand>
        <name>pyridoxal 5'-phosphate</name>
        <dbReference type="ChEBI" id="CHEBI:597326"/>
    </ligand>
</feature>
<dbReference type="SUPFAM" id="SSF53383">
    <property type="entry name" value="PLP-dependent transferases"/>
    <property type="match status" value="1"/>
</dbReference>
<dbReference type="NCBIfam" id="TIGR03542">
    <property type="entry name" value="DAPAT_plant"/>
    <property type="match status" value="1"/>
</dbReference>
<feature type="binding site" evidence="9">
    <location>
        <position position="42"/>
    </location>
    <ligand>
        <name>substrate</name>
    </ligand>
</feature>
<evidence type="ECO:0000256" key="8">
    <source>
        <dbReference type="ARBA" id="ARBA00051934"/>
    </source>
</evidence>
<dbReference type="GO" id="GO:0010285">
    <property type="term" value="F:L,L-diaminopimelate aminotransferase activity"/>
    <property type="evidence" value="ECO:0007669"/>
    <property type="project" value="UniProtKB-EC"/>
</dbReference>
<comment type="pathway">
    <text evidence="2 9">Amino-acid biosynthesis; L-lysine biosynthesis via DAP pathway; LL-2,6-diaminopimelate from (S)-tetrahydrodipicolinate (aminotransferase route): step 1/1.</text>
</comment>
<evidence type="ECO:0000313" key="12">
    <source>
        <dbReference type="Proteomes" id="UP000722121"/>
    </source>
</evidence>
<protein>
    <recommendedName>
        <fullName evidence="4 9">LL-diaminopimelate aminotransferase</fullName>
        <shortName evidence="9">DAP-AT</shortName>
        <shortName evidence="9">DAP-aminotransferase</shortName>
        <shortName evidence="9">LL-DAP-aminotransferase</shortName>
        <ecNumber evidence="3 9">2.6.1.83</ecNumber>
    </recommendedName>
</protein>
<dbReference type="EMBL" id="JAFITR010000051">
    <property type="protein sequence ID" value="MBN4067010.1"/>
    <property type="molecule type" value="Genomic_DNA"/>
</dbReference>
<keyword evidence="6 9" id="KW-0808">Transferase</keyword>
<dbReference type="InterPro" id="IPR015424">
    <property type="entry name" value="PyrdxlP-dep_Trfase"/>
</dbReference>
<dbReference type="Proteomes" id="UP000722121">
    <property type="component" value="Unassembled WGS sequence"/>
</dbReference>
<comment type="cofactor">
    <cofactor evidence="1 9">
        <name>pyridoxal 5'-phosphate</name>
        <dbReference type="ChEBI" id="CHEBI:597326"/>
    </cofactor>
</comment>
<dbReference type="PANTHER" id="PTHR43144">
    <property type="entry name" value="AMINOTRANSFERASE"/>
    <property type="match status" value="1"/>
</dbReference>
<comment type="caution">
    <text evidence="11">The sequence shown here is derived from an EMBL/GenBank/DDBJ whole genome shotgun (WGS) entry which is preliminary data.</text>
</comment>
<feature type="binding site" evidence="9">
    <location>
        <position position="106"/>
    </location>
    <ligand>
        <name>substrate</name>
    </ligand>
</feature>
<comment type="similarity">
    <text evidence="9">Belongs to the class-I pyridoxal-phosphate-dependent aminotransferase family. LL-diaminopimelate aminotransferase subfamily.</text>
</comment>
<dbReference type="Pfam" id="PF00155">
    <property type="entry name" value="Aminotran_1_2"/>
    <property type="match status" value="1"/>
</dbReference>
<dbReference type="InterPro" id="IPR004839">
    <property type="entry name" value="Aminotransferase_I/II_large"/>
</dbReference>
<keyword evidence="5 9" id="KW-0032">Aminotransferase</keyword>
<sequence length="405" mass="44228">MVSRNPEIAHLQANYLFVEIGARKKGLLAKNPKADLINLGIGDTTEPIPAVIVEALTKKTKQLGSSTEYTGYGKAIGIQKLREGIAQKMYKNSISADDIFISDGAKPDLGRLQILFGRHSTLAVQDPSYPVYIATSVMTGKTKGYNSDSGQYDAIVYMPCKPENSFCPNLEQLPRTDLIYICSPNNPTGAVLTHQQLKKLVHIAHKNRSLIIFDAAYAGFIRDPSLPRSIYEVEGAEEVAIEVSSFSKLAGFTGVRLGWSVVPRQLHFDDGSSVQQDWIQIVSTFFNSASNIAQAGGLAAISDEGLQQSQILCDYYLDNANILRDAIESAGYTCFGGDNAPYLWTDIKGEKSWELFDRLLHKAHLVTTPGAGFGPTGEGFLRLSAFGKRDQIVEAAQRLKNALSS</sequence>
<gene>
    <name evidence="9" type="primary">dapL</name>
    <name evidence="11" type="ORF">JYU14_02895</name>
</gene>
<feature type="binding site" evidence="9">
    <location>
        <position position="15"/>
    </location>
    <ligand>
        <name>substrate</name>
    </ligand>
</feature>
<evidence type="ECO:0000256" key="7">
    <source>
        <dbReference type="ARBA" id="ARBA00022898"/>
    </source>
</evidence>
<feature type="modified residue" description="N6-(pyridoxal phosphate)lysine" evidence="9">
    <location>
        <position position="248"/>
    </location>
</feature>
<dbReference type="InterPro" id="IPR015422">
    <property type="entry name" value="PyrdxlP-dep_Trfase_small"/>
</dbReference>
<dbReference type="HAMAP" id="MF_01642">
    <property type="entry name" value="DapL_aminotrans_1"/>
    <property type="match status" value="1"/>
</dbReference>
<proteinExistence type="inferred from homology"/>
<evidence type="ECO:0000256" key="4">
    <source>
        <dbReference type="ARBA" id="ARBA00018052"/>
    </source>
</evidence>
<comment type="function">
    <text evidence="9">Involved in the synthesis of meso-diaminopimelate (m-DAP or DL-DAP), required for both lysine and peptidoglycan biosynthesis. Catalyzes the direct conversion of tetrahydrodipicolinate to LL-diaminopimelate.</text>
</comment>
<comment type="catalytic activity">
    <reaction evidence="8 9">
        <text>(2S,6S)-2,6-diaminopimelate + 2-oxoglutarate = (S)-2,3,4,5-tetrahydrodipicolinate + L-glutamate + H2O + H(+)</text>
        <dbReference type="Rhea" id="RHEA:23988"/>
        <dbReference type="ChEBI" id="CHEBI:15377"/>
        <dbReference type="ChEBI" id="CHEBI:15378"/>
        <dbReference type="ChEBI" id="CHEBI:16810"/>
        <dbReference type="ChEBI" id="CHEBI:16845"/>
        <dbReference type="ChEBI" id="CHEBI:29985"/>
        <dbReference type="ChEBI" id="CHEBI:57609"/>
        <dbReference type="EC" id="2.6.1.83"/>
    </reaction>
</comment>
<feature type="binding site" evidence="9">
    <location>
        <position position="72"/>
    </location>
    <ligand>
        <name>pyridoxal 5'-phosphate</name>
        <dbReference type="ChEBI" id="CHEBI:597326"/>
    </ligand>
</feature>
<evidence type="ECO:0000256" key="2">
    <source>
        <dbReference type="ARBA" id="ARBA00004982"/>
    </source>
</evidence>
<feature type="binding site" evidence="9">
    <location>
        <position position="382"/>
    </location>
    <ligand>
        <name>substrate</name>
    </ligand>
</feature>